<dbReference type="EMBL" id="PJNE01000001">
    <property type="protein sequence ID" value="PKW27490.1"/>
    <property type="molecule type" value="Genomic_DNA"/>
</dbReference>
<name>A0A2N3YKV6_9MICO</name>
<sequence>MSANFRVVTVRAGTWVEGADISMAGAHFRAIGVTARAF</sequence>
<proteinExistence type="predicted"/>
<comment type="caution">
    <text evidence="1">The sequence shown here is derived from an EMBL/GenBank/DDBJ whole genome shotgun (WGS) entry which is preliminary data.</text>
</comment>
<organism evidence="1 2">
    <name type="scientific">Phycicoccus duodecadis</name>
    <dbReference type="NCBI Taxonomy" id="173053"/>
    <lineage>
        <taxon>Bacteria</taxon>
        <taxon>Bacillati</taxon>
        <taxon>Actinomycetota</taxon>
        <taxon>Actinomycetes</taxon>
        <taxon>Micrococcales</taxon>
        <taxon>Intrasporangiaceae</taxon>
        <taxon>Phycicoccus</taxon>
    </lineage>
</organism>
<evidence type="ECO:0000313" key="1">
    <source>
        <dbReference type="EMBL" id="PKW27490.1"/>
    </source>
</evidence>
<reference evidence="1 2" key="1">
    <citation type="submission" date="2017-12" db="EMBL/GenBank/DDBJ databases">
        <title>Sequencing the genomes of 1000 Actinobacteria strains.</title>
        <authorList>
            <person name="Klenk H.-P."/>
        </authorList>
    </citation>
    <scope>NUCLEOTIDE SEQUENCE [LARGE SCALE GENOMIC DNA]</scope>
    <source>
        <strain evidence="1 2">DSM 12806</strain>
    </source>
</reference>
<dbReference type="Proteomes" id="UP000233781">
    <property type="component" value="Unassembled WGS sequence"/>
</dbReference>
<keyword evidence="2" id="KW-1185">Reference proteome</keyword>
<protein>
    <submittedName>
        <fullName evidence="1">Uncharacterized protein</fullName>
    </submittedName>
</protein>
<evidence type="ECO:0000313" key="2">
    <source>
        <dbReference type="Proteomes" id="UP000233781"/>
    </source>
</evidence>
<gene>
    <name evidence="1" type="ORF">ATL31_2334</name>
</gene>
<accession>A0A2N3YKV6</accession>
<dbReference type="AlphaFoldDB" id="A0A2N3YKV6"/>